<keyword evidence="4" id="KW-1185">Reference proteome</keyword>
<dbReference type="InterPro" id="IPR016024">
    <property type="entry name" value="ARM-type_fold"/>
</dbReference>
<dbReference type="SUPFAM" id="SSF48371">
    <property type="entry name" value="ARM repeat"/>
    <property type="match status" value="1"/>
</dbReference>
<dbReference type="AlphaFoldDB" id="A0A1J4KRD9"/>
<dbReference type="Proteomes" id="UP000179807">
    <property type="component" value="Unassembled WGS sequence"/>
</dbReference>
<dbReference type="InterPro" id="IPR024395">
    <property type="entry name" value="CLASP_N_dom"/>
</dbReference>
<feature type="region of interest" description="Disordered" evidence="1">
    <location>
        <begin position="294"/>
        <end position="327"/>
    </location>
</feature>
<dbReference type="GeneID" id="94833376"/>
<gene>
    <name evidence="3" type="ORF">TRFO_15941</name>
</gene>
<dbReference type="RefSeq" id="XP_068366955.1">
    <property type="nucleotide sequence ID" value="XM_068498672.1"/>
</dbReference>
<evidence type="ECO:0000256" key="1">
    <source>
        <dbReference type="SAM" id="MobiDB-lite"/>
    </source>
</evidence>
<name>A0A1J4KRD9_9EUKA</name>
<feature type="compositionally biased region" description="Basic and acidic residues" evidence="1">
    <location>
        <begin position="418"/>
        <end position="442"/>
    </location>
</feature>
<sequence>MKKKEFTETGLSALTREQFNKASDEFEPIEIRNEKQAFSEMQYVFKSIRRSVKVELQISAIHRFMSLIGGGILEYSCAFERLKNLHTGIYAALTSTKSELIIEACFLLSQIATKIKSNFDKIGDYLKPLSFQVGNEVQIISDCCRYSILTIIENCPSSTFFDVIYGICIEKGPKQKAVMAECLCLIIQMWPIVLVEENLNRIVTLLNKFLLNEVSPLIRKRTLIASCTLTTIYPDQEENFFGKLPDKLRLSIQDEEPLEIKERLVLSNYVFKDERNQQTKRVTFQLNTKMGNNQIHENNQINENLSNNTSVENKEKSNEINQPSGENQVEFFKEKIKQTASEFFKEDEKPKLKLKPAKPYWQPYEIKKPQRCKKQGNFLERNAPKETTIDESKHLDQDQKEILKQKLLQQQKEKLEKFKKEKELKEKKEREQREKELQELQKQKQMKKKNKIPENSNESSQVKKKKSFLERCGPKETTIDQSTHIKDIEKERLKMAIKRLKIIDDGKKDTEINLKNQQPEKKNNMKDAFKSPPRIINKARPSPKKTTKIKQTSVLITLVDGQEIEYLTEIQEKINDIPKYCSFSIPQFLFCCSHNSYAIASTAINLLVDLFEKVSFESDISDLLDILFKKADCGNPKLQSVALYALNEIPKFLNTMFILEICCEQEPSFHLLKYSYTLIECCNDEQFTSSMIKHLCLLVYKCYNLKPVKSMHLGGFIIRRFASISKDSVLEFGNDLSDKDLREFSDFVSMYVHDLHFRNVMIDVPQFNPKKIIDWQRQIEEITRNISFEDWSVSRDRIFEALNDALFSMKEVDRTLRITQALFSFHGFTGYQKVLPGILFNKCSISNDIIFDLIENSDVDIDEFIKSLQQFIENEKYSKNAIDIQTKVIKRISKVDILRNLEKIVFSLQTSIKMQQIEIRKSSVVCFAELFSIFGKETMIKYLTTMSKSNRELIILYCTKKNII</sequence>
<dbReference type="EMBL" id="MLAK01000469">
    <property type="protein sequence ID" value="OHT13819.1"/>
    <property type="molecule type" value="Genomic_DNA"/>
</dbReference>
<dbReference type="Gene3D" id="1.25.10.10">
    <property type="entry name" value="Leucine-rich Repeat Variant"/>
    <property type="match status" value="1"/>
</dbReference>
<feature type="region of interest" description="Disordered" evidence="1">
    <location>
        <begin position="365"/>
        <end position="395"/>
    </location>
</feature>
<dbReference type="VEuPathDB" id="TrichDB:TRFO_15941"/>
<dbReference type="Pfam" id="PF12348">
    <property type="entry name" value="CLASP_N"/>
    <property type="match status" value="1"/>
</dbReference>
<dbReference type="InterPro" id="IPR011989">
    <property type="entry name" value="ARM-like"/>
</dbReference>
<feature type="region of interest" description="Disordered" evidence="1">
    <location>
        <begin position="418"/>
        <end position="475"/>
    </location>
</feature>
<accession>A0A1J4KRD9</accession>
<feature type="region of interest" description="Disordered" evidence="1">
    <location>
        <begin position="523"/>
        <end position="543"/>
    </location>
</feature>
<reference evidence="3" key="1">
    <citation type="submission" date="2016-10" db="EMBL/GenBank/DDBJ databases">
        <authorList>
            <person name="Benchimol M."/>
            <person name="Almeida L.G."/>
            <person name="Vasconcelos A.T."/>
            <person name="Perreira-Neves A."/>
            <person name="Rosa I.A."/>
            <person name="Tasca T."/>
            <person name="Bogo M.R."/>
            <person name="de Souza W."/>
        </authorList>
    </citation>
    <scope>NUCLEOTIDE SEQUENCE [LARGE SCALE GENOMIC DNA]</scope>
    <source>
        <strain evidence="3">K</strain>
    </source>
</reference>
<evidence type="ECO:0000313" key="4">
    <source>
        <dbReference type="Proteomes" id="UP000179807"/>
    </source>
</evidence>
<feature type="domain" description="CLASP N-terminal" evidence="2">
    <location>
        <begin position="36"/>
        <end position="252"/>
    </location>
</feature>
<organism evidence="3 4">
    <name type="scientific">Tritrichomonas foetus</name>
    <dbReference type="NCBI Taxonomy" id="1144522"/>
    <lineage>
        <taxon>Eukaryota</taxon>
        <taxon>Metamonada</taxon>
        <taxon>Parabasalia</taxon>
        <taxon>Tritrichomonadida</taxon>
        <taxon>Tritrichomonadidae</taxon>
        <taxon>Tritrichomonas</taxon>
    </lineage>
</organism>
<feature type="compositionally biased region" description="Basic and acidic residues" evidence="1">
    <location>
        <begin position="382"/>
        <end position="395"/>
    </location>
</feature>
<evidence type="ECO:0000259" key="2">
    <source>
        <dbReference type="Pfam" id="PF12348"/>
    </source>
</evidence>
<protein>
    <recommendedName>
        <fullName evidence="2">CLASP N-terminal domain-containing protein</fullName>
    </recommendedName>
</protein>
<comment type="caution">
    <text evidence="3">The sequence shown here is derived from an EMBL/GenBank/DDBJ whole genome shotgun (WGS) entry which is preliminary data.</text>
</comment>
<proteinExistence type="predicted"/>
<evidence type="ECO:0000313" key="3">
    <source>
        <dbReference type="EMBL" id="OHT13819.1"/>
    </source>
</evidence>
<feature type="compositionally biased region" description="Low complexity" evidence="1">
    <location>
        <begin position="294"/>
        <end position="308"/>
    </location>
</feature>